<keyword evidence="2" id="KW-1185">Reference proteome</keyword>
<proteinExistence type="predicted"/>
<gene>
    <name evidence="1" type="ORF">FBU59_004844</name>
</gene>
<reference evidence="1" key="1">
    <citation type="submission" date="2022-07" db="EMBL/GenBank/DDBJ databases">
        <title>Phylogenomic reconstructions and comparative analyses of Kickxellomycotina fungi.</title>
        <authorList>
            <person name="Reynolds N.K."/>
            <person name="Stajich J.E."/>
            <person name="Barry K."/>
            <person name="Grigoriev I.V."/>
            <person name="Crous P."/>
            <person name="Smith M.E."/>
        </authorList>
    </citation>
    <scope>NUCLEOTIDE SEQUENCE</scope>
    <source>
        <strain evidence="1">NRRL 5244</strain>
    </source>
</reference>
<dbReference type="EMBL" id="JANBPW010003626">
    <property type="protein sequence ID" value="KAJ1937138.1"/>
    <property type="molecule type" value="Genomic_DNA"/>
</dbReference>
<accession>A0ACC1J4J7</accession>
<evidence type="ECO:0000313" key="2">
    <source>
        <dbReference type="Proteomes" id="UP001150603"/>
    </source>
</evidence>
<dbReference type="Proteomes" id="UP001150603">
    <property type="component" value="Unassembled WGS sequence"/>
</dbReference>
<evidence type="ECO:0000313" key="1">
    <source>
        <dbReference type="EMBL" id="KAJ1937138.1"/>
    </source>
</evidence>
<protein>
    <submittedName>
        <fullName evidence="1">Uncharacterized protein</fullName>
    </submittedName>
</protein>
<organism evidence="1 2">
    <name type="scientific">Linderina macrospora</name>
    <dbReference type="NCBI Taxonomy" id="4868"/>
    <lineage>
        <taxon>Eukaryota</taxon>
        <taxon>Fungi</taxon>
        <taxon>Fungi incertae sedis</taxon>
        <taxon>Zoopagomycota</taxon>
        <taxon>Kickxellomycotina</taxon>
        <taxon>Kickxellomycetes</taxon>
        <taxon>Kickxellales</taxon>
        <taxon>Kickxellaceae</taxon>
        <taxon>Linderina</taxon>
    </lineage>
</organism>
<sequence>MLSVPPSPSGNSTTGDFDELQKSLGNMSLATDGDEQAPALLSEFTQIQPIEGASLSDSGQTLSPEPDPRLRRVPKAHHNMRADDSSPRVVNEPTSALFEYADMQLDTYTPSPNLATTAAGSLAPSSSPLSLPLPRLPRPLSFIPTNPVVPPPVPPSLPFEFRASATWITPEQRYSGFAENLMLNAALFDTIRRESNPSSEEETEVNTKRPEKRPAPCNDVLVPAKDDEGVYIPTWRRKEPGKQPTVPLWADPDYSSDAAILSEAAELTFELYESLHSLR</sequence>
<comment type="caution">
    <text evidence="1">The sequence shown here is derived from an EMBL/GenBank/DDBJ whole genome shotgun (WGS) entry which is preliminary data.</text>
</comment>
<name>A0ACC1J4J7_9FUNG</name>